<sequence length="46" mass="5193">MIDTNGRARQKVGVLLGGSFRCRPRRRLDGSFGWRKRSPKHPGTLA</sequence>
<feature type="region of interest" description="Disordered" evidence="1">
    <location>
        <begin position="25"/>
        <end position="46"/>
    </location>
</feature>
<dbReference type="AlphaFoldDB" id="A0A0K0GJA4"/>
<dbReference type="KEGG" id="xop:PXO_00025"/>
<organism evidence="2 3">
    <name type="scientific">Xanthomonas oryzae pv. oryzae (strain PXO99A)</name>
    <dbReference type="NCBI Taxonomy" id="360094"/>
    <lineage>
        <taxon>Bacteria</taxon>
        <taxon>Pseudomonadati</taxon>
        <taxon>Pseudomonadota</taxon>
        <taxon>Gammaproteobacteria</taxon>
        <taxon>Lysobacterales</taxon>
        <taxon>Lysobacteraceae</taxon>
        <taxon>Xanthomonas</taxon>
    </lineage>
</organism>
<dbReference type="EMBL" id="CP000967">
    <property type="protein sequence ID" value="ACD58435.1"/>
    <property type="molecule type" value="Genomic_DNA"/>
</dbReference>
<gene>
    <name evidence="2" type="ordered locus">PXO_00025</name>
</gene>
<accession>A0A0K0GJA4</accession>
<protein>
    <submittedName>
        <fullName evidence="2">Uncharacterized protein</fullName>
    </submittedName>
</protein>
<reference evidence="2 3" key="1">
    <citation type="journal article" date="2008" name="BMC Genomics">
        <title>Genome sequence and rapid evolution of the rice pathogen Xanthomonas oryzae pv. oryzae PXO99A.</title>
        <authorList>
            <person name="Salzberg S.L."/>
            <person name="Sommer D.D."/>
            <person name="Schatz M.C."/>
            <person name="Phillippy A.M."/>
            <person name="Rabinowicz P.D."/>
            <person name="Tsuge S."/>
            <person name="Furutani A."/>
            <person name="Ochiai H."/>
            <person name="Delcher A.L."/>
            <person name="Kelley D."/>
            <person name="Madupu R."/>
            <person name="Puiu D."/>
            <person name="Radune D."/>
            <person name="Shumway M."/>
            <person name="Trapnell C."/>
            <person name="Aparna G."/>
            <person name="Jha G."/>
            <person name="Pandey A."/>
            <person name="Patil P.B."/>
            <person name="Ishihara H."/>
            <person name="Meyer D.F."/>
            <person name="Szurek B."/>
            <person name="Verdier V."/>
            <person name="Koebnik R."/>
            <person name="Dow J.M."/>
            <person name="Ryan R.P."/>
            <person name="Hirata H."/>
            <person name="Tsuyumu S."/>
            <person name="Won Lee S."/>
            <person name="Seo Y.S."/>
            <person name="Sriariyanum M."/>
            <person name="Ronald P.C."/>
            <person name="Sonti R.V."/>
            <person name="Van Sluys M.A."/>
            <person name="Leach J.E."/>
            <person name="White F.F."/>
            <person name="Bogdanove A.J."/>
        </authorList>
    </citation>
    <scope>NUCLEOTIDE SEQUENCE [LARGE SCALE GENOMIC DNA]</scope>
    <source>
        <strain evidence="2 3">PXO99A</strain>
    </source>
</reference>
<evidence type="ECO:0000256" key="1">
    <source>
        <dbReference type="SAM" id="MobiDB-lite"/>
    </source>
</evidence>
<proteinExistence type="predicted"/>
<evidence type="ECO:0000313" key="2">
    <source>
        <dbReference type="EMBL" id="ACD58435.1"/>
    </source>
</evidence>
<name>A0A0K0GJA4_XANOP</name>
<dbReference type="Proteomes" id="UP000001740">
    <property type="component" value="Chromosome"/>
</dbReference>
<dbReference type="HOGENOM" id="CLU_3190699_0_0_6"/>
<evidence type="ECO:0000313" key="3">
    <source>
        <dbReference type="Proteomes" id="UP000001740"/>
    </source>
</evidence>